<dbReference type="InterPro" id="IPR013784">
    <property type="entry name" value="Carb-bd-like_fold"/>
</dbReference>
<keyword evidence="3" id="KW-0998">Cell outer membrane</keyword>
<dbReference type="Proteomes" id="UP000322915">
    <property type="component" value="Unassembled WGS sequence"/>
</dbReference>
<evidence type="ECO:0000256" key="4">
    <source>
        <dbReference type="SAM" id="SignalP"/>
    </source>
</evidence>
<keyword evidence="4" id="KW-0732">Signal</keyword>
<accession>A0ABQ6RMR4</accession>
<organism evidence="6 7">
    <name type="scientific">Pseudoalteromonas fuliginea</name>
    <dbReference type="NCBI Taxonomy" id="1872678"/>
    <lineage>
        <taxon>Bacteria</taxon>
        <taxon>Pseudomonadati</taxon>
        <taxon>Pseudomonadota</taxon>
        <taxon>Gammaproteobacteria</taxon>
        <taxon>Alteromonadales</taxon>
        <taxon>Pseudoalteromonadaceae</taxon>
        <taxon>Pseudoalteromonas</taxon>
    </lineage>
</organism>
<keyword evidence="2" id="KW-0472">Membrane</keyword>
<evidence type="ECO:0000256" key="3">
    <source>
        <dbReference type="ARBA" id="ARBA00023237"/>
    </source>
</evidence>
<feature type="domain" description="TonB-dependent transporter Oar-like beta-barrel" evidence="5">
    <location>
        <begin position="312"/>
        <end position="972"/>
    </location>
</feature>
<sequence length="1030" mass="113426">MKTQLRKTALSLAIAACVGVSGAAIANETSSSFKGEITGPNGNPAQGTKITIVHVPSGSTKTTTVSENGSFSAKGLRVGGPYKITVDSDVYQDTTLENLYISLGQAYPINVALQSQQMEQIVVSGAPISSQSGGSGPASFFSLDDLENKPAVNRDLKDIIRSDPRIYIDESSANAIVCAGGNPRFNSLTVDGTRMNDNFGLNSNGYPTERMPFSFDSIAQVAVELAPFDVQYGNFTSCNINAVTKSGTNELSGGLFYDYTSDSLSGDKIKDDKPDIGNYSEKRYGFNVGLPLIEDTLFLFTSYEKLEGAQVLDYSPLANGVINQATLDRIKSIAQTNYNYDVGSLVPSLPVEDEKILIKLDWNINEDHRASFLYNYNDGFSIGQSDTGSSRISFSNHFYERGAELQSYIASLYSDWSDDFSTEVRVGYSKLDNRQNSLDAASGFGEFRIDTGDVDVYLGPDDSRQANKLKYDNLSLKLAGTYYLNEHELSFGYEMEQLDVFNLFVQHNEGEYRFNSIEDFENGDVARIYYGNASSQNPNDAAGEFKYSLHTLYAQDKFDLEDYDVSIVAGLRYDFYTSSDKPTANANFENRYGFTNSQNLDGIDLLQPRLGVNWTYSDQLELRGGIGLYSGGNPNVWVSNSYSNDGVRNIQADIRSQSILGTDAIAFNGSGQPGYDIPQVLFDEIGQGGVDDSTNVTDPNFEIPSEWKYSLGATYVNEDSYIFNVDYLYTHKQDSAIIRNLADSQTGTAPDGRPIYSETEHFRESDFMLTNVKGSDGYSHILSLAVNKSFDNGVDLALSYAHTVAKDVHAMTSAVAFSNYHGVATSDPENPGVATSDYEIPHRFTMSLGYTHEFFDGYDTKFNLFGQASKTNAYSYAFDSRSGGLGFNDSSRQLLYVPAENDSNVIYGPDFDQSAFNDWVAGEGLERGKIQDRNGVDGDWWVTLDFKVEQEFAGFTNDQKGSAYFTVKNLTNMLNDDWGVLETGSSLQSAVTADIVDGKYVFKSFNNPAGVSVETRPSLWEIRVGVRYTF</sequence>
<keyword evidence="6" id="KW-0675">Receptor</keyword>
<evidence type="ECO:0000256" key="2">
    <source>
        <dbReference type="ARBA" id="ARBA00023136"/>
    </source>
</evidence>
<comment type="subcellular location">
    <subcellularLocation>
        <location evidence="1">Cell outer membrane</location>
    </subcellularLocation>
</comment>
<dbReference type="Gene3D" id="2.40.170.20">
    <property type="entry name" value="TonB-dependent receptor, beta-barrel domain"/>
    <property type="match status" value="1"/>
</dbReference>
<name>A0ABQ6RMR4_9GAMM</name>
<dbReference type="InterPro" id="IPR037066">
    <property type="entry name" value="Plug_dom_sf"/>
</dbReference>
<feature type="domain" description="TonB-dependent transporter Oar-like beta-barrel" evidence="5">
    <location>
        <begin position="243"/>
        <end position="308"/>
    </location>
</feature>
<protein>
    <submittedName>
        <fullName evidence="6">TonB-dependent receptor</fullName>
    </submittedName>
</protein>
<proteinExistence type="predicted"/>
<dbReference type="Pfam" id="PF13620">
    <property type="entry name" value="CarboxypepD_reg"/>
    <property type="match status" value="1"/>
</dbReference>
<dbReference type="Gene3D" id="2.170.130.10">
    <property type="entry name" value="TonB-dependent receptor, plug domain"/>
    <property type="match status" value="1"/>
</dbReference>
<dbReference type="InterPro" id="IPR036942">
    <property type="entry name" value="Beta-barrel_TonB_sf"/>
</dbReference>
<feature type="chain" id="PRO_5045317427" evidence="4">
    <location>
        <begin position="27"/>
        <end position="1030"/>
    </location>
</feature>
<dbReference type="InterPro" id="IPR057601">
    <property type="entry name" value="Oar-like_b-barrel"/>
</dbReference>
<dbReference type="Gene3D" id="2.60.40.1120">
    <property type="entry name" value="Carboxypeptidase-like, regulatory domain"/>
    <property type="match status" value="1"/>
</dbReference>
<comment type="caution">
    <text evidence="6">The sequence shown here is derived from an EMBL/GenBank/DDBJ whole genome shotgun (WGS) entry which is preliminary data.</text>
</comment>
<reference evidence="6 7" key="1">
    <citation type="submission" date="2019-01" db="EMBL/GenBank/DDBJ databases">
        <title>Genome sequences of marine Pseudoalteromonas species.</title>
        <authorList>
            <person name="Boraston A.B."/>
            <person name="Hehemann J.-H."/>
            <person name="Vickers C.J."/>
            <person name="Salama-Alber O."/>
            <person name="Abe K."/>
            <person name="Hettle A.J."/>
        </authorList>
    </citation>
    <scope>NUCLEOTIDE SEQUENCE [LARGE SCALE GENOMIC DNA]</scope>
    <source>
        <strain evidence="6 7">PS47</strain>
    </source>
</reference>
<dbReference type="RefSeq" id="WP_149605014.1">
    <property type="nucleotide sequence ID" value="NZ_SEUJ01000046.1"/>
</dbReference>
<dbReference type="SUPFAM" id="SSF56935">
    <property type="entry name" value="Porins"/>
    <property type="match status" value="1"/>
</dbReference>
<dbReference type="Pfam" id="PF25183">
    <property type="entry name" value="OMP_b-brl_4"/>
    <property type="match status" value="2"/>
</dbReference>
<dbReference type="SUPFAM" id="SSF49452">
    <property type="entry name" value="Starch-binding domain-like"/>
    <property type="match status" value="1"/>
</dbReference>
<dbReference type="EMBL" id="SEUJ01000046">
    <property type="protein sequence ID" value="KAA1164789.1"/>
    <property type="molecule type" value="Genomic_DNA"/>
</dbReference>
<evidence type="ECO:0000259" key="5">
    <source>
        <dbReference type="Pfam" id="PF25183"/>
    </source>
</evidence>
<evidence type="ECO:0000313" key="7">
    <source>
        <dbReference type="Proteomes" id="UP000322915"/>
    </source>
</evidence>
<keyword evidence="7" id="KW-1185">Reference proteome</keyword>
<feature type="signal peptide" evidence="4">
    <location>
        <begin position="1"/>
        <end position="26"/>
    </location>
</feature>
<gene>
    <name evidence="6" type="ORF">EU509_01580</name>
</gene>
<evidence type="ECO:0000256" key="1">
    <source>
        <dbReference type="ARBA" id="ARBA00004442"/>
    </source>
</evidence>
<evidence type="ECO:0000313" key="6">
    <source>
        <dbReference type="EMBL" id="KAA1164789.1"/>
    </source>
</evidence>